<dbReference type="GeneID" id="72428739"/>
<sequence length="136" mass="14682">MAKFIVRYSLAYDHVVRVGIEASCAEEACAMAQALSDSGTLWDDTPAVPMLEDAYREREDNVLIFSAEAVKGDDYPNADGTVRQVREVAAYRRVAELFLQAYRGGEEAGGSVDWSDLDAAWEVAVKAGLPATSGSS</sequence>
<proteinExistence type="predicted"/>
<dbReference type="KEGG" id="rhd:R2APBS1_2006"/>
<keyword evidence="2" id="KW-1185">Reference proteome</keyword>
<reference evidence="1 2" key="1">
    <citation type="submission" date="2012-04" db="EMBL/GenBank/DDBJ databases">
        <title>Complete genome of Rhodanobacter sp. 2APBS1.</title>
        <authorList>
            <consortium name="US DOE Joint Genome Institute"/>
            <person name="Huntemann M."/>
            <person name="Wei C.-L."/>
            <person name="Han J."/>
            <person name="Detter J.C."/>
            <person name="Han C."/>
            <person name="Tapia R."/>
            <person name="Munk A.C.C."/>
            <person name="Chen A."/>
            <person name="Krypides N."/>
            <person name="Mavromatis K."/>
            <person name="Markowitz V."/>
            <person name="Szeto E."/>
            <person name="Ivanova N."/>
            <person name="Mikhailova N."/>
            <person name="Ovchinnikova G."/>
            <person name="Pagani I."/>
            <person name="Pati A."/>
            <person name="Goodwin L."/>
            <person name="Peters L."/>
            <person name="Pitluck S."/>
            <person name="Woyke T."/>
            <person name="Prakash O."/>
            <person name="Elkins J."/>
            <person name="Brown S."/>
            <person name="Palumbo A."/>
            <person name="Hemme C."/>
            <person name="Zhou J."/>
            <person name="Watson D."/>
            <person name="Jardine P."/>
            <person name="Kostka J."/>
            <person name="Green S."/>
        </authorList>
    </citation>
    <scope>NUCLEOTIDE SEQUENCE [LARGE SCALE GENOMIC DNA]</scope>
    <source>
        <strain evidence="1 2">2APBS1</strain>
    </source>
</reference>
<protein>
    <submittedName>
        <fullName evidence="1">Uncharacterized protein</fullName>
    </submittedName>
</protein>
<dbReference type="OrthoDB" id="5796257at2"/>
<name>M4NEE8_9GAMM</name>
<organism evidence="1 2">
    <name type="scientific">Rhodanobacter denitrificans</name>
    <dbReference type="NCBI Taxonomy" id="666685"/>
    <lineage>
        <taxon>Bacteria</taxon>
        <taxon>Pseudomonadati</taxon>
        <taxon>Pseudomonadota</taxon>
        <taxon>Gammaproteobacteria</taxon>
        <taxon>Lysobacterales</taxon>
        <taxon>Rhodanobacteraceae</taxon>
        <taxon>Rhodanobacter</taxon>
    </lineage>
</organism>
<dbReference type="HOGENOM" id="CLU_1873814_0_0_6"/>
<evidence type="ECO:0000313" key="1">
    <source>
        <dbReference type="EMBL" id="AGG89129.1"/>
    </source>
</evidence>
<accession>M4NEE8</accession>
<dbReference type="eggNOG" id="ENOG502ZCXX">
    <property type="taxonomic scope" value="Bacteria"/>
</dbReference>
<dbReference type="EMBL" id="CP003470">
    <property type="protein sequence ID" value="AGG89129.1"/>
    <property type="molecule type" value="Genomic_DNA"/>
</dbReference>
<dbReference type="STRING" id="666685.R2APBS1_2006"/>
<evidence type="ECO:0000313" key="2">
    <source>
        <dbReference type="Proteomes" id="UP000011859"/>
    </source>
</evidence>
<dbReference type="Proteomes" id="UP000011859">
    <property type="component" value="Chromosome"/>
</dbReference>
<gene>
    <name evidence="1" type="ORF">R2APBS1_2006</name>
</gene>
<dbReference type="AlphaFoldDB" id="M4NEE8"/>
<dbReference type="RefSeq" id="WP_015447854.1">
    <property type="nucleotide sequence ID" value="NC_020541.1"/>
</dbReference>